<dbReference type="SMART" id="SM00866">
    <property type="entry name" value="UTRA"/>
    <property type="match status" value="1"/>
</dbReference>
<dbReference type="InterPro" id="IPR011663">
    <property type="entry name" value="UTRA"/>
</dbReference>
<evidence type="ECO:0000256" key="2">
    <source>
        <dbReference type="ARBA" id="ARBA00023125"/>
    </source>
</evidence>
<evidence type="ECO:0000313" key="5">
    <source>
        <dbReference type="EMBL" id="OLF49914.1"/>
    </source>
</evidence>
<dbReference type="PANTHER" id="PTHR44846">
    <property type="entry name" value="MANNOSYL-D-GLYCERATE TRANSPORT/METABOLISM SYSTEM REPRESSOR MNGR-RELATED"/>
    <property type="match status" value="1"/>
</dbReference>
<evidence type="ECO:0000313" key="6">
    <source>
        <dbReference type="EMBL" id="SUN07713.1"/>
    </source>
</evidence>
<gene>
    <name evidence="6" type="primary">yvoA_2</name>
    <name evidence="5" type="ORF">BU200_04890</name>
    <name evidence="6" type="ORF">NCTC12957_01364</name>
</gene>
<evidence type="ECO:0000259" key="4">
    <source>
        <dbReference type="PROSITE" id="PS50949"/>
    </source>
</evidence>
<keyword evidence="1" id="KW-0805">Transcription regulation</keyword>
<dbReference type="InterPro" id="IPR036390">
    <property type="entry name" value="WH_DNA-bd_sf"/>
</dbReference>
<dbReference type="InterPro" id="IPR050679">
    <property type="entry name" value="Bact_HTH_transcr_reg"/>
</dbReference>
<dbReference type="SMART" id="SM00345">
    <property type="entry name" value="HTH_GNTR"/>
    <property type="match status" value="1"/>
</dbReference>
<dbReference type="InterPro" id="IPR036388">
    <property type="entry name" value="WH-like_DNA-bd_sf"/>
</dbReference>
<reference evidence="6 8" key="3">
    <citation type="submission" date="2018-06" db="EMBL/GenBank/DDBJ databases">
        <authorList>
            <consortium name="Pathogen Informatics"/>
            <person name="Doyle S."/>
        </authorList>
    </citation>
    <scope>NUCLEOTIDE SEQUENCE [LARGE SCALE GENOMIC DNA]</scope>
    <source>
        <strain evidence="6 8">NCTC12957</strain>
    </source>
</reference>
<evidence type="ECO:0000256" key="3">
    <source>
        <dbReference type="ARBA" id="ARBA00023163"/>
    </source>
</evidence>
<dbReference type="CDD" id="cd07377">
    <property type="entry name" value="WHTH_GntR"/>
    <property type="match status" value="1"/>
</dbReference>
<evidence type="ECO:0000256" key="1">
    <source>
        <dbReference type="ARBA" id="ARBA00023015"/>
    </source>
</evidence>
<dbReference type="PANTHER" id="PTHR44846:SF1">
    <property type="entry name" value="MANNOSYL-D-GLYCERATE TRANSPORT_METABOLISM SYSTEM REPRESSOR MNGR-RELATED"/>
    <property type="match status" value="1"/>
</dbReference>
<name>A0A1Q8EDN1_STRAI</name>
<dbReference type="Proteomes" id="UP000186437">
    <property type="component" value="Unassembled WGS sequence"/>
</dbReference>
<accession>A0A1Q8EDN1</accession>
<dbReference type="PROSITE" id="PS50949">
    <property type="entry name" value="HTH_GNTR"/>
    <property type="match status" value="1"/>
</dbReference>
<dbReference type="EMBL" id="MSJL01000017">
    <property type="protein sequence ID" value="OLF49914.1"/>
    <property type="molecule type" value="Genomic_DNA"/>
</dbReference>
<organism evidence="5 7">
    <name type="scientific">Streptococcus acidominimus</name>
    <dbReference type="NCBI Taxonomy" id="1326"/>
    <lineage>
        <taxon>Bacteria</taxon>
        <taxon>Bacillati</taxon>
        <taxon>Bacillota</taxon>
        <taxon>Bacilli</taxon>
        <taxon>Lactobacillales</taxon>
        <taxon>Streptococcaceae</taxon>
        <taxon>Streptococcus</taxon>
    </lineage>
</organism>
<dbReference type="EMBL" id="UHEN01000001">
    <property type="protein sequence ID" value="SUN07713.1"/>
    <property type="molecule type" value="Genomic_DNA"/>
</dbReference>
<proteinExistence type="predicted"/>
<evidence type="ECO:0000313" key="8">
    <source>
        <dbReference type="Proteomes" id="UP000255213"/>
    </source>
</evidence>
<dbReference type="Pfam" id="PF00392">
    <property type="entry name" value="GntR"/>
    <property type="match status" value="1"/>
</dbReference>
<dbReference type="Gene3D" id="3.40.1410.10">
    <property type="entry name" value="Chorismate lyase-like"/>
    <property type="match status" value="1"/>
</dbReference>
<sequence>MKAAYIAIHDKLKEEIDRGVWKIGERLPSERDLADEFGVSRMTLRQGITLLVEEGILQRKIGSGTYVASTRVQEKMRGTMSFTDIIQLQGKTPSSQLLSYIRTKPNDKEVSQLNLQDGEYIVRMERVRFADDIPVVYEVASIPERLIHKVKKSDVTNHFFKTLTENGYRIGKSHQTIYARLASERVAKHLQIAKNQAILALRQVSYLEDGQPFEYVNSQYVGERFEFYLENN</sequence>
<reference evidence="5" key="1">
    <citation type="submission" date="2016-12" db="EMBL/GenBank/DDBJ databases">
        <authorList>
            <person name="Song W.-J."/>
            <person name="Kurnit D.M."/>
        </authorList>
    </citation>
    <scope>NUCLEOTIDE SEQUENCE [LARGE SCALE GENOMIC DNA]</scope>
    <source>
        <strain evidence="5">ATCC 51725</strain>
    </source>
</reference>
<dbReference type="RefSeq" id="WP_075099106.1">
    <property type="nucleotide sequence ID" value="NZ_MSJL01000017.1"/>
</dbReference>
<dbReference type="GO" id="GO:0003677">
    <property type="term" value="F:DNA binding"/>
    <property type="evidence" value="ECO:0007669"/>
    <property type="project" value="UniProtKB-KW"/>
</dbReference>
<protein>
    <submittedName>
        <fullName evidence="5 6">Transcriptional regulator</fullName>
    </submittedName>
</protein>
<evidence type="ECO:0000313" key="7">
    <source>
        <dbReference type="Proteomes" id="UP000186437"/>
    </source>
</evidence>
<dbReference type="FunFam" id="1.10.10.10:FF:000079">
    <property type="entry name" value="GntR family transcriptional regulator"/>
    <property type="match status" value="1"/>
</dbReference>
<dbReference type="InterPro" id="IPR028978">
    <property type="entry name" value="Chorismate_lyase_/UTRA_dom_sf"/>
</dbReference>
<dbReference type="SUPFAM" id="SSF46785">
    <property type="entry name" value="Winged helix' DNA-binding domain"/>
    <property type="match status" value="1"/>
</dbReference>
<keyword evidence="3" id="KW-0804">Transcription</keyword>
<dbReference type="PRINTS" id="PR00035">
    <property type="entry name" value="HTHGNTR"/>
</dbReference>
<dbReference type="GO" id="GO:0045892">
    <property type="term" value="P:negative regulation of DNA-templated transcription"/>
    <property type="evidence" value="ECO:0007669"/>
    <property type="project" value="TreeGrafter"/>
</dbReference>
<dbReference type="OrthoDB" id="9815017at2"/>
<feature type="domain" description="HTH gntR-type" evidence="4">
    <location>
        <begin position="2"/>
        <end position="70"/>
    </location>
</feature>
<dbReference type="Gene3D" id="1.10.10.10">
    <property type="entry name" value="Winged helix-like DNA-binding domain superfamily/Winged helix DNA-binding domain"/>
    <property type="match status" value="1"/>
</dbReference>
<dbReference type="SUPFAM" id="SSF64288">
    <property type="entry name" value="Chorismate lyase-like"/>
    <property type="match status" value="1"/>
</dbReference>
<reference evidence="7" key="2">
    <citation type="submission" date="2016-12" db="EMBL/GenBank/DDBJ databases">
        <authorList>
            <person name="Gulvik C.A."/>
        </authorList>
    </citation>
    <scope>NUCLEOTIDE SEQUENCE [LARGE SCALE GENOMIC DNA]</scope>
    <source>
        <strain evidence="7">ATCC 51725</strain>
    </source>
</reference>
<dbReference type="AlphaFoldDB" id="A0A1Q8EDN1"/>
<keyword evidence="2" id="KW-0238">DNA-binding</keyword>
<dbReference type="InterPro" id="IPR000524">
    <property type="entry name" value="Tscrpt_reg_HTH_GntR"/>
</dbReference>
<dbReference type="Proteomes" id="UP000255213">
    <property type="component" value="Unassembled WGS sequence"/>
</dbReference>
<dbReference type="GO" id="GO:0003700">
    <property type="term" value="F:DNA-binding transcription factor activity"/>
    <property type="evidence" value="ECO:0007669"/>
    <property type="project" value="InterPro"/>
</dbReference>
<keyword evidence="7" id="KW-1185">Reference proteome</keyword>
<dbReference type="Pfam" id="PF07702">
    <property type="entry name" value="UTRA"/>
    <property type="match status" value="1"/>
</dbReference>